<evidence type="ECO:0000313" key="1">
    <source>
        <dbReference type="EMBL" id="QQV74852.1"/>
    </source>
</evidence>
<organism evidence="1 2">
    <name type="scientific">Rickettsia tillamookensis</name>
    <dbReference type="NCBI Taxonomy" id="2761623"/>
    <lineage>
        <taxon>Bacteria</taxon>
        <taxon>Pseudomonadati</taxon>
        <taxon>Pseudomonadota</taxon>
        <taxon>Alphaproteobacteria</taxon>
        <taxon>Rickettsiales</taxon>
        <taxon>Rickettsiaceae</taxon>
        <taxon>Rickettsieae</taxon>
        <taxon>Rickettsia</taxon>
        <taxon>spotted fever group</taxon>
    </lineage>
</organism>
<dbReference type="Proteomes" id="UP000595296">
    <property type="component" value="Chromosome"/>
</dbReference>
<keyword evidence="2" id="KW-1185">Reference proteome</keyword>
<name>A0A9E6MH22_9RICK</name>
<proteinExistence type="predicted"/>
<sequence length="77" mass="8751">MQIVVITRAKVIKRKDIIESNAPNKGSNICMIGKWLVMELYSPSSLRGAKRRGNPAKIIKKFCKSEFFTGLLRRITV</sequence>
<dbReference type="EMBL" id="CP060138">
    <property type="protein sequence ID" value="QQV74852.1"/>
    <property type="molecule type" value="Genomic_DNA"/>
</dbReference>
<reference evidence="1 2" key="1">
    <citation type="journal article" date="2021" name="Int. J. Syst. Evol. Microbiol.">
        <title>Characterization of a novel transitional group Rickettsia species (Rickettsia tillamookensis sp. nov.) from the western black-legged tick, Ixodes pacificus.</title>
        <authorList>
            <person name="Gauthier D.T."/>
            <person name="Karpathy S.E."/>
            <person name="Grizzard S.L."/>
            <person name="Batra D."/>
            <person name="Rowe L.A."/>
            <person name="Paddock C.D."/>
        </authorList>
    </citation>
    <scope>NUCLEOTIDE SEQUENCE [LARGE SCALE GENOMIC DNA]</scope>
    <source>
        <strain evidence="1 2">Tillamook 23</strain>
    </source>
</reference>
<evidence type="ECO:0000313" key="2">
    <source>
        <dbReference type="Proteomes" id="UP000595296"/>
    </source>
</evidence>
<protein>
    <submittedName>
        <fullName evidence="1">Uncharacterized protein</fullName>
    </submittedName>
</protein>
<gene>
    <name evidence="1" type="ORF">H6P87_00394</name>
</gene>
<accession>A0A9E6MH22</accession>